<dbReference type="EMBL" id="CP023434">
    <property type="protein sequence ID" value="AXY25729.1"/>
    <property type="molecule type" value="Genomic_DNA"/>
</dbReference>
<evidence type="ECO:0000256" key="3">
    <source>
        <dbReference type="ARBA" id="ARBA00022840"/>
    </source>
</evidence>
<dbReference type="Pfam" id="PF08402">
    <property type="entry name" value="TOBE_2"/>
    <property type="match status" value="1"/>
</dbReference>
<dbReference type="SUPFAM" id="SSF50331">
    <property type="entry name" value="MOP-like"/>
    <property type="match status" value="1"/>
</dbReference>
<dbReference type="InterPro" id="IPR017871">
    <property type="entry name" value="ABC_transporter-like_CS"/>
</dbReference>
<dbReference type="EC" id="7.6.2.9" evidence="5"/>
<keyword evidence="3 7" id="KW-0067">ATP-binding</keyword>
<dbReference type="InterPro" id="IPR003439">
    <property type="entry name" value="ABC_transporter-like_ATP-bd"/>
</dbReference>
<dbReference type="OrthoDB" id="9790614at2"/>
<evidence type="ECO:0000256" key="2">
    <source>
        <dbReference type="ARBA" id="ARBA00022741"/>
    </source>
</evidence>
<dbReference type="FunFam" id="3.40.50.300:FF:000425">
    <property type="entry name" value="Probable ABC transporter, ATP-binding subunit"/>
    <property type="match status" value="1"/>
</dbReference>
<dbReference type="AlphaFoldDB" id="A0A347WKX2"/>
<protein>
    <recommendedName>
        <fullName evidence="5">ABC-type quaternary amine transporter</fullName>
        <ecNumber evidence="5">7.6.2.9</ecNumber>
    </recommendedName>
</protein>
<sequence length="344" mass="38615">MTFISLENVSVSYDGQTKILEDLNLYIQEGELVSLLGPSGCGKTTTLRVVAGLVEAQAGKLNVDGNNMINTPVHQRNFGMVFQSYALFPHMTVRENIAYGLKLRKVNEAEIDEKVNRMVTVVGLEGLADRYPEDLSGGQRQRVALARALVIEPKLLLLDEPLSNLDAKLRVQLRNEIRRIQQELKITTLFVTHDQEECFSISDKVAVMNKGEIEQFDRPEVIYRKPKTEFVARFIGFENFLTLTKGSSRVYQTQSGFTVGQVESDKSSVLMTIRPDDIILETSASTNALKGTIELVTFLGKSYQYVVRTADGEIIVNDDRVVPLEISQAVYLQFPEESMIILED</sequence>
<dbReference type="KEGG" id="abae:CL176_06795"/>
<dbReference type="Gene3D" id="2.40.50.100">
    <property type="match status" value="1"/>
</dbReference>
<dbReference type="PROSITE" id="PS50893">
    <property type="entry name" value="ABC_TRANSPORTER_2"/>
    <property type="match status" value="1"/>
</dbReference>
<organism evidence="7 8">
    <name type="scientific">Suicoccus acidiformans</name>
    <dbReference type="NCBI Taxonomy" id="2036206"/>
    <lineage>
        <taxon>Bacteria</taxon>
        <taxon>Bacillati</taxon>
        <taxon>Bacillota</taxon>
        <taxon>Bacilli</taxon>
        <taxon>Lactobacillales</taxon>
        <taxon>Aerococcaceae</taxon>
        <taxon>Suicoccus</taxon>
    </lineage>
</organism>
<evidence type="ECO:0000313" key="7">
    <source>
        <dbReference type="EMBL" id="AXY25729.1"/>
    </source>
</evidence>
<evidence type="ECO:0000256" key="1">
    <source>
        <dbReference type="ARBA" id="ARBA00022448"/>
    </source>
</evidence>
<dbReference type="Gene3D" id="3.40.50.300">
    <property type="entry name" value="P-loop containing nucleotide triphosphate hydrolases"/>
    <property type="match status" value="1"/>
</dbReference>
<dbReference type="PANTHER" id="PTHR42781">
    <property type="entry name" value="SPERMIDINE/PUTRESCINE IMPORT ATP-BINDING PROTEIN POTA"/>
    <property type="match status" value="1"/>
</dbReference>
<dbReference type="Proteomes" id="UP000263232">
    <property type="component" value="Chromosome"/>
</dbReference>
<dbReference type="Gene3D" id="2.40.50.140">
    <property type="entry name" value="Nucleic acid-binding proteins"/>
    <property type="match status" value="1"/>
</dbReference>
<dbReference type="InterPro" id="IPR027417">
    <property type="entry name" value="P-loop_NTPase"/>
</dbReference>
<name>A0A347WKX2_9LACT</name>
<dbReference type="SUPFAM" id="SSF52540">
    <property type="entry name" value="P-loop containing nucleoside triphosphate hydrolases"/>
    <property type="match status" value="1"/>
</dbReference>
<dbReference type="InterPro" id="IPR003593">
    <property type="entry name" value="AAA+_ATPase"/>
</dbReference>
<evidence type="ECO:0000256" key="5">
    <source>
        <dbReference type="ARBA" id="ARBA00066388"/>
    </source>
</evidence>
<keyword evidence="1" id="KW-0813">Transport</keyword>
<dbReference type="RefSeq" id="WP_118990630.1">
    <property type="nucleotide sequence ID" value="NZ_CP023434.1"/>
</dbReference>
<evidence type="ECO:0000256" key="4">
    <source>
        <dbReference type="ARBA" id="ARBA00022967"/>
    </source>
</evidence>
<feature type="domain" description="ABC transporter" evidence="6">
    <location>
        <begin position="4"/>
        <end position="235"/>
    </location>
</feature>
<dbReference type="Pfam" id="PF00005">
    <property type="entry name" value="ABC_tran"/>
    <property type="match status" value="1"/>
</dbReference>
<dbReference type="GO" id="GO:0005524">
    <property type="term" value="F:ATP binding"/>
    <property type="evidence" value="ECO:0007669"/>
    <property type="project" value="UniProtKB-KW"/>
</dbReference>
<dbReference type="InterPro" id="IPR013611">
    <property type="entry name" value="Transp-assoc_OB_typ2"/>
</dbReference>
<gene>
    <name evidence="7" type="ORF">CL176_06795</name>
</gene>
<dbReference type="PROSITE" id="PS00211">
    <property type="entry name" value="ABC_TRANSPORTER_1"/>
    <property type="match status" value="1"/>
</dbReference>
<dbReference type="GO" id="GO:0015418">
    <property type="term" value="F:ABC-type quaternary ammonium compound transporting activity"/>
    <property type="evidence" value="ECO:0007669"/>
    <property type="project" value="UniProtKB-EC"/>
</dbReference>
<keyword evidence="2" id="KW-0547">Nucleotide-binding</keyword>
<dbReference type="GO" id="GO:0043190">
    <property type="term" value="C:ATP-binding cassette (ABC) transporter complex"/>
    <property type="evidence" value="ECO:0007669"/>
    <property type="project" value="InterPro"/>
</dbReference>
<keyword evidence="4" id="KW-1278">Translocase</keyword>
<dbReference type="SMART" id="SM00382">
    <property type="entry name" value="AAA"/>
    <property type="match status" value="1"/>
</dbReference>
<dbReference type="GO" id="GO:0016887">
    <property type="term" value="F:ATP hydrolysis activity"/>
    <property type="evidence" value="ECO:0007669"/>
    <property type="project" value="InterPro"/>
</dbReference>
<accession>A0A347WKX2</accession>
<proteinExistence type="predicted"/>
<dbReference type="InterPro" id="IPR012340">
    <property type="entry name" value="NA-bd_OB-fold"/>
</dbReference>
<dbReference type="InterPro" id="IPR050093">
    <property type="entry name" value="ABC_SmlMolc_Importer"/>
</dbReference>
<dbReference type="PANTHER" id="PTHR42781:SF4">
    <property type="entry name" value="SPERMIDINE_PUTRESCINE IMPORT ATP-BINDING PROTEIN POTA"/>
    <property type="match status" value="1"/>
</dbReference>
<keyword evidence="8" id="KW-1185">Reference proteome</keyword>
<reference evidence="7 8" key="1">
    <citation type="submission" date="2017-09" db="EMBL/GenBank/DDBJ databases">
        <title>Complete genome sequence of Oxytococcus suis strain ZY16052.</title>
        <authorList>
            <person name="Li F."/>
        </authorList>
    </citation>
    <scope>NUCLEOTIDE SEQUENCE [LARGE SCALE GENOMIC DNA]</scope>
    <source>
        <strain evidence="7 8">ZY16052</strain>
    </source>
</reference>
<dbReference type="InterPro" id="IPR008995">
    <property type="entry name" value="Mo/tungstate-bd_C_term_dom"/>
</dbReference>
<evidence type="ECO:0000313" key="8">
    <source>
        <dbReference type="Proteomes" id="UP000263232"/>
    </source>
</evidence>
<evidence type="ECO:0000259" key="6">
    <source>
        <dbReference type="PROSITE" id="PS50893"/>
    </source>
</evidence>